<dbReference type="GO" id="GO:0005199">
    <property type="term" value="F:structural constituent of cell wall"/>
    <property type="evidence" value="ECO:0007669"/>
    <property type="project" value="InterPro"/>
</dbReference>
<keyword evidence="3 6" id="KW-0134">Cell wall</keyword>
<dbReference type="OrthoDB" id="4225815at2759"/>
<evidence type="ECO:0000256" key="4">
    <source>
        <dbReference type="ARBA" id="ARBA00022525"/>
    </source>
</evidence>
<organism evidence="7 8">
    <name type="scientific">Heliocybe sulcata</name>
    <dbReference type="NCBI Taxonomy" id="5364"/>
    <lineage>
        <taxon>Eukaryota</taxon>
        <taxon>Fungi</taxon>
        <taxon>Dikarya</taxon>
        <taxon>Basidiomycota</taxon>
        <taxon>Agaricomycotina</taxon>
        <taxon>Agaricomycetes</taxon>
        <taxon>Gloeophyllales</taxon>
        <taxon>Gloeophyllaceae</taxon>
        <taxon>Heliocybe</taxon>
    </lineage>
</organism>
<dbReference type="EMBL" id="ML213517">
    <property type="protein sequence ID" value="TFK48976.1"/>
    <property type="molecule type" value="Genomic_DNA"/>
</dbReference>
<dbReference type="AlphaFoldDB" id="A0A5C3MXT1"/>
<dbReference type="GO" id="GO:0009277">
    <property type="term" value="C:fungal-type cell wall"/>
    <property type="evidence" value="ECO:0007669"/>
    <property type="project" value="InterPro"/>
</dbReference>
<comment type="similarity">
    <text evidence="2 6">Belongs to the fungal hydrophobin family.</text>
</comment>
<reference evidence="7 8" key="1">
    <citation type="journal article" date="2019" name="Nat. Ecol. Evol.">
        <title>Megaphylogeny resolves global patterns of mushroom evolution.</title>
        <authorList>
            <person name="Varga T."/>
            <person name="Krizsan K."/>
            <person name="Foldi C."/>
            <person name="Dima B."/>
            <person name="Sanchez-Garcia M."/>
            <person name="Sanchez-Ramirez S."/>
            <person name="Szollosi G.J."/>
            <person name="Szarkandi J.G."/>
            <person name="Papp V."/>
            <person name="Albert L."/>
            <person name="Andreopoulos W."/>
            <person name="Angelini C."/>
            <person name="Antonin V."/>
            <person name="Barry K.W."/>
            <person name="Bougher N.L."/>
            <person name="Buchanan P."/>
            <person name="Buyck B."/>
            <person name="Bense V."/>
            <person name="Catcheside P."/>
            <person name="Chovatia M."/>
            <person name="Cooper J."/>
            <person name="Damon W."/>
            <person name="Desjardin D."/>
            <person name="Finy P."/>
            <person name="Geml J."/>
            <person name="Haridas S."/>
            <person name="Hughes K."/>
            <person name="Justo A."/>
            <person name="Karasinski D."/>
            <person name="Kautmanova I."/>
            <person name="Kiss B."/>
            <person name="Kocsube S."/>
            <person name="Kotiranta H."/>
            <person name="LaButti K.M."/>
            <person name="Lechner B.E."/>
            <person name="Liimatainen K."/>
            <person name="Lipzen A."/>
            <person name="Lukacs Z."/>
            <person name="Mihaltcheva S."/>
            <person name="Morgado L.N."/>
            <person name="Niskanen T."/>
            <person name="Noordeloos M.E."/>
            <person name="Ohm R.A."/>
            <person name="Ortiz-Santana B."/>
            <person name="Ovrebo C."/>
            <person name="Racz N."/>
            <person name="Riley R."/>
            <person name="Savchenko A."/>
            <person name="Shiryaev A."/>
            <person name="Soop K."/>
            <person name="Spirin V."/>
            <person name="Szebenyi C."/>
            <person name="Tomsovsky M."/>
            <person name="Tulloss R.E."/>
            <person name="Uehling J."/>
            <person name="Grigoriev I.V."/>
            <person name="Vagvolgyi C."/>
            <person name="Papp T."/>
            <person name="Martin F.M."/>
            <person name="Miettinen O."/>
            <person name="Hibbett D.S."/>
            <person name="Nagy L.G."/>
        </authorList>
    </citation>
    <scope>NUCLEOTIDE SEQUENCE [LARGE SCALE GENOMIC DNA]</scope>
    <source>
        <strain evidence="7 8">OMC1185</strain>
    </source>
</reference>
<keyword evidence="5 6" id="KW-1015">Disulfide bond</keyword>
<accession>A0A5C3MXT1</accession>
<dbReference type="Pfam" id="PF01185">
    <property type="entry name" value="Hydrophobin"/>
    <property type="match status" value="1"/>
</dbReference>
<name>A0A5C3MXT1_9AGAM</name>
<dbReference type="Proteomes" id="UP000305948">
    <property type="component" value="Unassembled WGS sequence"/>
</dbReference>
<protein>
    <recommendedName>
        <fullName evidence="6">Hydrophobin</fullName>
    </recommendedName>
</protein>
<keyword evidence="8" id="KW-1185">Reference proteome</keyword>
<dbReference type="InterPro" id="IPR001338">
    <property type="entry name" value="Class_I_Hydrophobin"/>
</dbReference>
<dbReference type="SMART" id="SM00075">
    <property type="entry name" value="HYDRO"/>
    <property type="match status" value="1"/>
</dbReference>
<feature type="signal peptide" evidence="6">
    <location>
        <begin position="1"/>
        <end position="23"/>
    </location>
</feature>
<dbReference type="CDD" id="cd23507">
    <property type="entry name" value="hydrophobin_I"/>
    <property type="match status" value="1"/>
</dbReference>
<evidence type="ECO:0000256" key="6">
    <source>
        <dbReference type="RuleBase" id="RU365009"/>
    </source>
</evidence>
<keyword evidence="4 6" id="KW-0964">Secreted</keyword>
<evidence type="ECO:0000313" key="7">
    <source>
        <dbReference type="EMBL" id="TFK48976.1"/>
    </source>
</evidence>
<sequence>MFKFISAFLALVSLFSLFSSASAAPAAVPTVSQCNTGPVQCCQQVQAAGSSGLASLTGLLGIVGNLANLPIGVQCSPINVLGLGQGAHCGFMRTYMTAAFSDAHPVCCEDNSSSLISLGCVPINLTG</sequence>
<evidence type="ECO:0000256" key="1">
    <source>
        <dbReference type="ARBA" id="ARBA00004191"/>
    </source>
</evidence>
<evidence type="ECO:0000256" key="5">
    <source>
        <dbReference type="ARBA" id="ARBA00023157"/>
    </source>
</evidence>
<feature type="chain" id="PRO_5023153977" description="Hydrophobin" evidence="6">
    <location>
        <begin position="24"/>
        <end position="127"/>
    </location>
</feature>
<evidence type="ECO:0000256" key="2">
    <source>
        <dbReference type="ARBA" id="ARBA00010446"/>
    </source>
</evidence>
<evidence type="ECO:0000256" key="3">
    <source>
        <dbReference type="ARBA" id="ARBA00022512"/>
    </source>
</evidence>
<evidence type="ECO:0000313" key="8">
    <source>
        <dbReference type="Proteomes" id="UP000305948"/>
    </source>
</evidence>
<dbReference type="STRING" id="5364.A0A5C3MXT1"/>
<keyword evidence="6" id="KW-0732">Signal</keyword>
<comment type="subcellular location">
    <subcellularLocation>
        <location evidence="1 6">Secreted</location>
        <location evidence="1 6">Cell wall</location>
    </subcellularLocation>
</comment>
<proteinExistence type="inferred from homology"/>
<gene>
    <name evidence="7" type="ORF">OE88DRAFT_1646575</name>
</gene>